<keyword evidence="2" id="KW-1185">Reference proteome</keyword>
<dbReference type="STRING" id="1163407.UU7_07621"/>
<dbReference type="EMBL" id="AJXT01000015">
    <property type="protein sequence ID" value="EIL93694.1"/>
    <property type="molecule type" value="Genomic_DNA"/>
</dbReference>
<proteinExistence type="predicted"/>
<evidence type="ECO:0000313" key="2">
    <source>
        <dbReference type="Proteomes" id="UP000003226"/>
    </source>
</evidence>
<gene>
    <name evidence="1" type="ORF">UU7_07621</name>
</gene>
<dbReference type="PATRIC" id="fig|1163407.3.peg.1525"/>
<accession>I4W2K3</accession>
<protein>
    <submittedName>
        <fullName evidence="1">Uncharacterized protein</fullName>
    </submittedName>
</protein>
<evidence type="ECO:0000313" key="1">
    <source>
        <dbReference type="EMBL" id="EIL93694.1"/>
    </source>
</evidence>
<dbReference type="AlphaFoldDB" id="I4W2K3"/>
<comment type="caution">
    <text evidence="1">The sequence shown here is derived from an EMBL/GenBank/DDBJ whole genome shotgun (WGS) entry which is preliminary data.</text>
</comment>
<name>I4W2K3_9GAMM</name>
<dbReference type="Proteomes" id="UP000003226">
    <property type="component" value="Unassembled WGS sequence"/>
</dbReference>
<reference evidence="1 2" key="1">
    <citation type="journal article" date="2012" name="J. Bacteriol.">
        <title>Genome sequences for six rhodanobacter strains, isolated from soils and the terrestrial subsurface, with variable denitrification capabilities.</title>
        <authorList>
            <person name="Kostka J.E."/>
            <person name="Green S.J."/>
            <person name="Rishishwar L."/>
            <person name="Prakash O."/>
            <person name="Katz L.S."/>
            <person name="Marino-Ramirez L."/>
            <person name="Jordan I.K."/>
            <person name="Munk C."/>
            <person name="Ivanova N."/>
            <person name="Mikhailova N."/>
            <person name="Watson D.B."/>
            <person name="Brown S.D."/>
            <person name="Palumbo A.V."/>
            <person name="Brooks S.C."/>
        </authorList>
    </citation>
    <scope>NUCLEOTIDE SEQUENCE [LARGE SCALE GENOMIC DNA]</scope>
    <source>
        <strain evidence="1 2">B39</strain>
    </source>
</reference>
<dbReference type="RefSeq" id="WP_007807005.1">
    <property type="nucleotide sequence ID" value="NZ_AJXT01000015.1"/>
</dbReference>
<organism evidence="1 2">
    <name type="scientific">Rhodanobacter spathiphylli B39</name>
    <dbReference type="NCBI Taxonomy" id="1163407"/>
    <lineage>
        <taxon>Bacteria</taxon>
        <taxon>Pseudomonadati</taxon>
        <taxon>Pseudomonadota</taxon>
        <taxon>Gammaproteobacteria</taxon>
        <taxon>Lysobacterales</taxon>
        <taxon>Rhodanobacteraceae</taxon>
        <taxon>Rhodanobacter</taxon>
    </lineage>
</organism>
<sequence>MPITRVPSAGQAGPFNSLHAAFNAAGINDPHADISFKDGCIRMRFFHRLNYKIALKRQQDMDAFEVVVGPRLPEAYWKDGRQWFNVGEVDAYAAASQSE</sequence>